<organism evidence="1">
    <name type="scientific">Rhipicephalus microplus</name>
    <name type="common">Cattle tick</name>
    <name type="synonym">Boophilus microplus</name>
    <dbReference type="NCBI Taxonomy" id="6941"/>
    <lineage>
        <taxon>Eukaryota</taxon>
        <taxon>Metazoa</taxon>
        <taxon>Ecdysozoa</taxon>
        <taxon>Arthropoda</taxon>
        <taxon>Chelicerata</taxon>
        <taxon>Arachnida</taxon>
        <taxon>Acari</taxon>
        <taxon>Parasitiformes</taxon>
        <taxon>Ixodida</taxon>
        <taxon>Ixodoidea</taxon>
        <taxon>Ixodidae</taxon>
        <taxon>Rhipicephalinae</taxon>
        <taxon>Rhipicephalus</taxon>
        <taxon>Boophilus</taxon>
    </lineage>
</organism>
<accession>A0A6G5AJ56</accession>
<dbReference type="AlphaFoldDB" id="A0A6G5AJ56"/>
<proteinExistence type="predicted"/>
<reference evidence="1" key="1">
    <citation type="submission" date="2020-03" db="EMBL/GenBank/DDBJ databases">
        <title>A transcriptome and proteome of the tick Rhipicephalus microplus shaped by the genetic composition of its hosts and developmental stage.</title>
        <authorList>
            <person name="Garcia G.R."/>
            <person name="Ribeiro J.M.C."/>
            <person name="Maruyama S.R."/>
            <person name="Gardinasse L.G."/>
            <person name="Nelson K."/>
            <person name="Ferreira B.R."/>
            <person name="Andrade T.G."/>
            <person name="Santos I.K.F.M."/>
        </authorList>
    </citation>
    <scope>NUCLEOTIDE SEQUENCE</scope>
    <source>
        <strain evidence="1">NSGR</strain>
        <tissue evidence="1">Salivary glands</tissue>
    </source>
</reference>
<dbReference type="EMBL" id="GIKN01007824">
    <property type="protein sequence ID" value="NIE50097.1"/>
    <property type="molecule type" value="Transcribed_RNA"/>
</dbReference>
<sequence length="124" mass="14039">MSLTVLSNTDMRSDCAVCAIFRNAKRMSAKKSRAHSDLFKKYLLHLGLAQTWTRTHKNFLRTKLLELRLTKILLTQTQTQTQALSEFVSPSESTHREFVDLWCCGKILNTGASSLTALDSHPVQ</sequence>
<name>A0A6G5AJ56_RHIMP</name>
<evidence type="ECO:0000313" key="1">
    <source>
        <dbReference type="EMBL" id="NIE50097.1"/>
    </source>
</evidence>
<protein>
    <submittedName>
        <fullName evidence="1">Uncharacterized protein</fullName>
    </submittedName>
</protein>